<keyword evidence="4" id="KW-1185">Reference proteome</keyword>
<reference evidence="3 4" key="1">
    <citation type="submission" date="2018-03" db="EMBL/GenBank/DDBJ databases">
        <title>Genome sequencing of Ottowia sp.</title>
        <authorList>
            <person name="Kim S.-J."/>
            <person name="Heo J."/>
            <person name="Kwon S.-W."/>
        </authorList>
    </citation>
    <scope>NUCLEOTIDE SEQUENCE [LARGE SCALE GENOMIC DNA]</scope>
    <source>
        <strain evidence="3 4">KADR8-3</strain>
    </source>
</reference>
<dbReference type="OrthoDB" id="8595817at2"/>
<name>A0A2S0MIE6_9BURK</name>
<evidence type="ECO:0000259" key="1">
    <source>
        <dbReference type="Pfam" id="PF13280"/>
    </source>
</evidence>
<dbReference type="InterPro" id="IPR057727">
    <property type="entry name" value="WCX_dom"/>
</dbReference>
<dbReference type="PANTHER" id="PTHR34580">
    <property type="match status" value="1"/>
</dbReference>
<dbReference type="PANTHER" id="PTHR34580:SF1">
    <property type="entry name" value="PROTEIN PAFC"/>
    <property type="match status" value="1"/>
</dbReference>
<dbReference type="InterPro" id="IPR051534">
    <property type="entry name" value="CBASS_pafABC_assoc_protein"/>
</dbReference>
<dbReference type="InterPro" id="IPR026881">
    <property type="entry name" value="WYL_dom"/>
</dbReference>
<dbReference type="EMBL" id="CP027666">
    <property type="protein sequence ID" value="AVO35473.1"/>
    <property type="molecule type" value="Genomic_DNA"/>
</dbReference>
<dbReference type="PROSITE" id="PS52050">
    <property type="entry name" value="WYL"/>
    <property type="match status" value="1"/>
</dbReference>
<protein>
    <submittedName>
        <fullName evidence="3">WYL domain-containing protein</fullName>
    </submittedName>
</protein>
<sequence>MPQRPDTLESVLLAVELLRRIPRGRKITAAELHRQLKDAGMERTERTIQRQLEMLSRHFEIERDERSKPYGYRWLERAQHLAVPHLTPHESLLLQLAEEHLKHLLPTRLMQSMDGFFAQARRNLGDDSQGHNVRLAREWPRKVRVVATSQPLLPPSIAPGVLEAVSDALYGNRWLELDYQNAAGKRKPVKVMPLGLAQQGPRLYLVCRYEGFGNERSLALHRVRKAQASTLAFERPADFDLQKYDDDGRFGFGEGERVQLTFCIENEAGFHLRETPLSQDQQVRDCGDGWMEVTATVVDSAMLQWWLRGFGESVREVNSKPAQPLRTTTLLNK</sequence>
<feature type="domain" description="WYL" evidence="1">
    <location>
        <begin position="161"/>
        <end position="227"/>
    </location>
</feature>
<accession>A0A2S0MIE6</accession>
<evidence type="ECO:0000259" key="2">
    <source>
        <dbReference type="Pfam" id="PF25583"/>
    </source>
</evidence>
<evidence type="ECO:0000313" key="4">
    <source>
        <dbReference type="Proteomes" id="UP000239709"/>
    </source>
</evidence>
<organism evidence="3 4">
    <name type="scientific">Ottowia oryzae</name>
    <dbReference type="NCBI Taxonomy" id="2109914"/>
    <lineage>
        <taxon>Bacteria</taxon>
        <taxon>Pseudomonadati</taxon>
        <taxon>Pseudomonadota</taxon>
        <taxon>Betaproteobacteria</taxon>
        <taxon>Burkholderiales</taxon>
        <taxon>Comamonadaceae</taxon>
        <taxon>Ottowia</taxon>
    </lineage>
</organism>
<dbReference type="Pfam" id="PF13280">
    <property type="entry name" value="WYL"/>
    <property type="match status" value="1"/>
</dbReference>
<dbReference type="KEGG" id="otk:C6570_15520"/>
<proteinExistence type="predicted"/>
<dbReference type="AlphaFoldDB" id="A0A2S0MIE6"/>
<feature type="domain" description="WCX" evidence="2">
    <location>
        <begin position="257"/>
        <end position="315"/>
    </location>
</feature>
<dbReference type="RefSeq" id="WP_106704021.1">
    <property type="nucleotide sequence ID" value="NZ_CP027666.1"/>
</dbReference>
<evidence type="ECO:0000313" key="3">
    <source>
        <dbReference type="EMBL" id="AVO35473.1"/>
    </source>
</evidence>
<gene>
    <name evidence="3" type="ORF">C6570_15520</name>
</gene>
<dbReference type="Proteomes" id="UP000239709">
    <property type="component" value="Chromosome"/>
</dbReference>
<dbReference type="Pfam" id="PF25583">
    <property type="entry name" value="WCX"/>
    <property type="match status" value="1"/>
</dbReference>